<evidence type="ECO:0000313" key="4">
    <source>
        <dbReference type="Proteomes" id="UP000192578"/>
    </source>
</evidence>
<feature type="compositionally biased region" description="Basic and acidic residues" evidence="1">
    <location>
        <begin position="335"/>
        <end position="353"/>
    </location>
</feature>
<feature type="transmembrane region" description="Helical" evidence="2">
    <location>
        <begin position="62"/>
        <end position="88"/>
    </location>
</feature>
<feature type="region of interest" description="Disordered" evidence="1">
    <location>
        <begin position="264"/>
        <end position="357"/>
    </location>
</feature>
<gene>
    <name evidence="3" type="ORF">BV898_04824</name>
</gene>
<feature type="compositionally biased region" description="Polar residues" evidence="1">
    <location>
        <begin position="288"/>
        <end position="302"/>
    </location>
</feature>
<feature type="transmembrane region" description="Helical" evidence="2">
    <location>
        <begin position="174"/>
        <end position="199"/>
    </location>
</feature>
<feature type="compositionally biased region" description="Low complexity" evidence="1">
    <location>
        <begin position="528"/>
        <end position="544"/>
    </location>
</feature>
<reference evidence="4" key="1">
    <citation type="submission" date="2017-01" db="EMBL/GenBank/DDBJ databases">
        <title>Comparative genomics of anhydrobiosis in the tardigrade Hypsibius dujardini.</title>
        <authorList>
            <person name="Yoshida Y."/>
            <person name="Koutsovoulos G."/>
            <person name="Laetsch D."/>
            <person name="Stevens L."/>
            <person name="Kumar S."/>
            <person name="Horikawa D."/>
            <person name="Ishino K."/>
            <person name="Komine S."/>
            <person name="Tomita M."/>
            <person name="Blaxter M."/>
            <person name="Arakawa K."/>
        </authorList>
    </citation>
    <scope>NUCLEOTIDE SEQUENCE [LARGE SCALE GENOMIC DNA]</scope>
    <source>
        <strain evidence="4">Z151</strain>
    </source>
</reference>
<evidence type="ECO:0000256" key="2">
    <source>
        <dbReference type="SAM" id="Phobius"/>
    </source>
</evidence>
<sequence>MNKSPNRRCNDRSYTTATPTSLKTGVRSARQTAETDPCLGSEGGQPFKAQESKMLFLAEHGCVLTGGTLCFLMGAMVSLVIVWIIILICNRQIAVERIGAQTKIAGLYGEFHSRSQTNMKPFVDLVKLFNCSTQTFTTSTDYRLVDVQTALALSNEAGMKYIQDIVNQTTYNGLFASIFTAALIMLLIEILCIFIFLAYKNNWHGLKDRTCRDLCDDDSNTKYSFLIQGPRVLHHGVFEVAKSLSTVGMHVKSFLTRAGQSFCPSQDEPCLPGGPRLPGEPRYEQRQTTEMTITVQPQSGLTRIQEEDDPLLGRGNDPKPNHPLTRHPYRPNSVRRCDDNNEAADRSAGRDDGLDIIPPMSDLQSSSVGLQTLREHLEKCRLLVWVYPDLDTTNGSVRPDGETTERSVQLDGETTDGLVRPDGETTDRQGRTHGKGGAGGNEGSMEENRWLYPEDDEWVRDRTVGRVTGRTSQVESVEVEKLSPASIADAVHHPSEGLTGVTFASSADSTNANGEVNSDTSSPSSPVDGDQSGSQWNGQQQGGQFDVQAPVPSVKAAVPSTEAPVPMARAAVPSTEAPVPMARAAVPSTEAPVPMARAAVPSTEAPVPSVRALHKHHLFSFFMLLVFLNYKAVALIGLTQYDSP</sequence>
<proteinExistence type="predicted"/>
<dbReference type="Proteomes" id="UP000192578">
    <property type="component" value="Unassembled WGS sequence"/>
</dbReference>
<dbReference type="OrthoDB" id="10631671at2759"/>
<feature type="compositionally biased region" description="Basic and acidic residues" evidence="1">
    <location>
        <begin position="419"/>
        <end position="430"/>
    </location>
</feature>
<keyword evidence="2" id="KW-1133">Transmembrane helix</keyword>
<feature type="compositionally biased region" description="Polar residues" evidence="1">
    <location>
        <begin position="502"/>
        <end position="525"/>
    </location>
</feature>
<feature type="transmembrane region" description="Helical" evidence="2">
    <location>
        <begin position="618"/>
        <end position="638"/>
    </location>
</feature>
<keyword evidence="4" id="KW-1185">Reference proteome</keyword>
<dbReference type="AlphaFoldDB" id="A0A1W0X1K5"/>
<feature type="region of interest" description="Disordered" evidence="1">
    <location>
        <begin position="1"/>
        <end position="44"/>
    </location>
</feature>
<name>A0A1W0X1K5_HYPEX</name>
<organism evidence="3 4">
    <name type="scientific">Hypsibius exemplaris</name>
    <name type="common">Freshwater tardigrade</name>
    <dbReference type="NCBI Taxonomy" id="2072580"/>
    <lineage>
        <taxon>Eukaryota</taxon>
        <taxon>Metazoa</taxon>
        <taxon>Ecdysozoa</taxon>
        <taxon>Tardigrada</taxon>
        <taxon>Eutardigrada</taxon>
        <taxon>Parachela</taxon>
        <taxon>Hypsibioidea</taxon>
        <taxon>Hypsibiidae</taxon>
        <taxon>Hypsibius</taxon>
    </lineage>
</organism>
<feature type="compositionally biased region" description="Polar residues" evidence="1">
    <location>
        <begin position="12"/>
        <end position="34"/>
    </location>
</feature>
<keyword evidence="2" id="KW-0812">Transmembrane</keyword>
<feature type="region of interest" description="Disordered" evidence="1">
    <location>
        <begin position="393"/>
        <end position="452"/>
    </location>
</feature>
<feature type="region of interest" description="Disordered" evidence="1">
    <location>
        <begin position="469"/>
        <end position="545"/>
    </location>
</feature>
<comment type="caution">
    <text evidence="3">The sequence shown here is derived from an EMBL/GenBank/DDBJ whole genome shotgun (WGS) entry which is preliminary data.</text>
</comment>
<keyword evidence="2" id="KW-0472">Membrane</keyword>
<protein>
    <submittedName>
        <fullName evidence="3">Uncharacterized protein</fullName>
    </submittedName>
</protein>
<dbReference type="EMBL" id="MTYJ01000024">
    <property type="protein sequence ID" value="OQV21344.1"/>
    <property type="molecule type" value="Genomic_DNA"/>
</dbReference>
<accession>A0A1W0X1K5</accession>
<evidence type="ECO:0000313" key="3">
    <source>
        <dbReference type="EMBL" id="OQV21344.1"/>
    </source>
</evidence>
<evidence type="ECO:0000256" key="1">
    <source>
        <dbReference type="SAM" id="MobiDB-lite"/>
    </source>
</evidence>